<dbReference type="InterPro" id="IPR015915">
    <property type="entry name" value="Kelch-typ_b-propeller"/>
</dbReference>
<dbReference type="PROSITE" id="PS50181">
    <property type="entry name" value="FBOX"/>
    <property type="match status" value="1"/>
</dbReference>
<dbReference type="OrthoDB" id="1893842at2759"/>
<feature type="domain" description="F-box" evidence="2">
    <location>
        <begin position="18"/>
        <end position="64"/>
    </location>
</feature>
<evidence type="ECO:0000313" key="3">
    <source>
        <dbReference type="EMBL" id="KAG0559913.1"/>
    </source>
</evidence>
<keyword evidence="1" id="KW-0677">Repeat</keyword>
<dbReference type="Gene3D" id="2.120.10.80">
    <property type="entry name" value="Kelch-type beta propeller"/>
    <property type="match status" value="1"/>
</dbReference>
<evidence type="ECO:0000259" key="2">
    <source>
        <dbReference type="PROSITE" id="PS50181"/>
    </source>
</evidence>
<dbReference type="InterPro" id="IPR036047">
    <property type="entry name" value="F-box-like_dom_sf"/>
</dbReference>
<accession>A0A8T0GLN9</accession>
<dbReference type="SMART" id="SM00256">
    <property type="entry name" value="FBOX"/>
    <property type="match status" value="1"/>
</dbReference>
<gene>
    <name evidence="3" type="ORF">KC19_10G138700</name>
</gene>
<dbReference type="Pfam" id="PF00646">
    <property type="entry name" value="F-box"/>
    <property type="match status" value="1"/>
</dbReference>
<dbReference type="PANTHER" id="PTHR31672">
    <property type="entry name" value="BNACNNG10540D PROTEIN"/>
    <property type="match status" value="1"/>
</dbReference>
<dbReference type="Proteomes" id="UP000822688">
    <property type="component" value="Chromosome 10"/>
</dbReference>
<dbReference type="Gene3D" id="1.20.1280.50">
    <property type="match status" value="1"/>
</dbReference>
<dbReference type="EMBL" id="CM026431">
    <property type="protein sequence ID" value="KAG0559913.1"/>
    <property type="molecule type" value="Genomic_DNA"/>
</dbReference>
<dbReference type="InterPro" id="IPR050796">
    <property type="entry name" value="SCF_F-box_component"/>
</dbReference>
<dbReference type="AlphaFoldDB" id="A0A8T0GLN9"/>
<proteinExistence type="predicted"/>
<sequence>MGAAASTSEELQVVAMDEGVWQSLPEDLIERVLAWLPIHSLFKMRCVCKQWNSILFSERFVTRYTEVSPQKPWIIMYTAGRTSSAYNSTLKKWHDLVIPAVSPEKCVLAASEGLLCYGNEFFPWPNLFVCNPMTKFWQHLPPMRFIKTIHVVGMVSDRASKSFKILVAGLFFDEAHNGRLATEIFCSTANAWTIGGKPWPIMAAAWKLGAGYAVWSRGLFYCITFSPFGVIAYDLEKNLWDEVHVRMPASIVSPSLVECHGRLLMVGGCEEGTFLGIRIWELERSKMVWVEIERMPRKMRREFVELLRPSRHFFGFGNGNLICLTISESSPAIVFDLDDRSWQWLPGCPRLPDINNWQLRGISFEPRLDSNSHSSWGKDVLSANSLTLEDKPPNLLPHMTVGITTPTEPIDNPAHTISNGQSFQVV</sequence>
<dbReference type="FunFam" id="2.120.10.80:FF:000155">
    <property type="entry name" value="Predicted protein"/>
    <property type="match status" value="1"/>
</dbReference>
<keyword evidence="4" id="KW-1185">Reference proteome</keyword>
<dbReference type="SUPFAM" id="SSF117281">
    <property type="entry name" value="Kelch motif"/>
    <property type="match status" value="1"/>
</dbReference>
<dbReference type="InterPro" id="IPR001810">
    <property type="entry name" value="F-box_dom"/>
</dbReference>
<evidence type="ECO:0000313" key="4">
    <source>
        <dbReference type="Proteomes" id="UP000822688"/>
    </source>
</evidence>
<name>A0A8T0GLN9_CERPU</name>
<dbReference type="PANTHER" id="PTHR31672:SF2">
    <property type="entry name" value="F-BOX DOMAIN-CONTAINING PROTEIN"/>
    <property type="match status" value="1"/>
</dbReference>
<reference evidence="3" key="1">
    <citation type="submission" date="2020-06" db="EMBL/GenBank/DDBJ databases">
        <title>WGS assembly of Ceratodon purpureus strain R40.</title>
        <authorList>
            <person name="Carey S.B."/>
            <person name="Jenkins J."/>
            <person name="Shu S."/>
            <person name="Lovell J.T."/>
            <person name="Sreedasyam A."/>
            <person name="Maumus F."/>
            <person name="Tiley G.P."/>
            <person name="Fernandez-Pozo N."/>
            <person name="Barry K."/>
            <person name="Chen C."/>
            <person name="Wang M."/>
            <person name="Lipzen A."/>
            <person name="Daum C."/>
            <person name="Saski C.A."/>
            <person name="Payton A.C."/>
            <person name="Mcbreen J.C."/>
            <person name="Conrad R.E."/>
            <person name="Kollar L.M."/>
            <person name="Olsson S."/>
            <person name="Huttunen S."/>
            <person name="Landis J.B."/>
            <person name="Wickett N.J."/>
            <person name="Johnson M.G."/>
            <person name="Rensing S.A."/>
            <person name="Grimwood J."/>
            <person name="Schmutz J."/>
            <person name="Mcdaniel S.F."/>
        </authorList>
    </citation>
    <scope>NUCLEOTIDE SEQUENCE</scope>
    <source>
        <strain evidence="3">R40</strain>
    </source>
</reference>
<dbReference type="InterPro" id="IPR005174">
    <property type="entry name" value="KIB1-4_b-propeller"/>
</dbReference>
<organism evidence="3 4">
    <name type="scientific">Ceratodon purpureus</name>
    <name type="common">Fire moss</name>
    <name type="synonym">Dicranum purpureum</name>
    <dbReference type="NCBI Taxonomy" id="3225"/>
    <lineage>
        <taxon>Eukaryota</taxon>
        <taxon>Viridiplantae</taxon>
        <taxon>Streptophyta</taxon>
        <taxon>Embryophyta</taxon>
        <taxon>Bryophyta</taxon>
        <taxon>Bryophytina</taxon>
        <taxon>Bryopsida</taxon>
        <taxon>Dicranidae</taxon>
        <taxon>Pseudoditrichales</taxon>
        <taxon>Ditrichaceae</taxon>
        <taxon>Ceratodon</taxon>
    </lineage>
</organism>
<dbReference type="SUPFAM" id="SSF81383">
    <property type="entry name" value="F-box domain"/>
    <property type="match status" value="1"/>
</dbReference>
<dbReference type="CDD" id="cd22157">
    <property type="entry name" value="F-box_AtFBW1-like"/>
    <property type="match status" value="1"/>
</dbReference>
<dbReference type="Pfam" id="PF03478">
    <property type="entry name" value="Beta-prop_KIB1-4"/>
    <property type="match status" value="1"/>
</dbReference>
<protein>
    <recommendedName>
        <fullName evidence="2">F-box domain-containing protein</fullName>
    </recommendedName>
</protein>
<comment type="caution">
    <text evidence="3">The sequence shown here is derived from an EMBL/GenBank/DDBJ whole genome shotgun (WGS) entry which is preliminary data.</text>
</comment>
<dbReference type="FunFam" id="1.20.1280.50:FF:000008">
    <property type="entry name" value="F-box only protein 6"/>
    <property type="match status" value="1"/>
</dbReference>
<evidence type="ECO:0000256" key="1">
    <source>
        <dbReference type="ARBA" id="ARBA00022737"/>
    </source>
</evidence>